<dbReference type="Gene3D" id="2.40.320.10">
    <property type="entry name" value="Hypothetical Protein Pfu-838710-001"/>
    <property type="match status" value="1"/>
</dbReference>
<gene>
    <name evidence="1" type="ORF">NYG85_08795</name>
</gene>
<keyword evidence="2" id="KW-1185">Reference proteome</keyword>
<dbReference type="RefSeq" id="WP_284938124.1">
    <property type="nucleotide sequence ID" value="NZ_JANURM010000013.1"/>
</dbReference>
<reference evidence="1" key="1">
    <citation type="submission" date="2022-08" db="EMBL/GenBank/DDBJ databases">
        <authorList>
            <person name="Wang H."/>
        </authorList>
    </citation>
    <scope>NUCLEOTIDE SEQUENCE</scope>
    <source>
        <strain evidence="1">PS10</strain>
    </source>
</reference>
<dbReference type="Proteomes" id="UP001173801">
    <property type="component" value="Unassembled WGS sequence"/>
</dbReference>
<evidence type="ECO:0000313" key="2">
    <source>
        <dbReference type="Proteomes" id="UP001173801"/>
    </source>
</evidence>
<dbReference type="EMBL" id="JANURM010000013">
    <property type="protein sequence ID" value="MDL0089453.1"/>
    <property type="molecule type" value="Genomic_DNA"/>
</dbReference>
<reference evidence="1" key="2">
    <citation type="journal article" date="2023" name="Microorganisms">
        <title>Isolation and Genomic Characteristics of Cat-Borne Campylobacter felis sp. nov. and Sheep-Borne Campylobacter ovis sp. nov.</title>
        <authorList>
            <person name="Wang H."/>
            <person name="Li Y."/>
            <person name="Gu Y."/>
            <person name="Zhou G."/>
            <person name="Chen X."/>
            <person name="Zhang X."/>
            <person name="Shao Z."/>
            <person name="Zhang J."/>
            <person name="Zhang M."/>
        </authorList>
    </citation>
    <scope>NUCLEOTIDE SEQUENCE</scope>
    <source>
        <strain evidence="1">PS10</strain>
    </source>
</reference>
<dbReference type="InterPro" id="IPR033469">
    <property type="entry name" value="CYTH-like_dom_sf"/>
</dbReference>
<dbReference type="SUPFAM" id="SSF55154">
    <property type="entry name" value="CYTH-like phosphatases"/>
    <property type="match status" value="1"/>
</dbReference>
<dbReference type="InterPro" id="IPR012042">
    <property type="entry name" value="NeuTTM/CthTTM-like"/>
</dbReference>
<evidence type="ECO:0000313" key="1">
    <source>
        <dbReference type="EMBL" id="MDL0089453.1"/>
    </source>
</evidence>
<proteinExistence type="predicted"/>
<comment type="caution">
    <text evidence="1">The sequence shown here is derived from an EMBL/GenBank/DDBJ whole genome shotgun (WGS) entry which is preliminary data.</text>
</comment>
<dbReference type="PANTHER" id="PTHR40114">
    <property type="entry name" value="SLR0698 PROTEIN"/>
    <property type="match status" value="1"/>
</dbReference>
<dbReference type="PANTHER" id="PTHR40114:SF1">
    <property type="entry name" value="SLR0698 PROTEIN"/>
    <property type="match status" value="1"/>
</dbReference>
<sequence>MGVEIERKFLLKDDGLLKFLNQIGVNFKRYEIVQFYTKISKNAETRYRKIGDNYTKTTKIGTGITRKEFENTCEKTEFETALSSQIGEVLNKERFEFRLNNNDAFIDVFSGDLSGLFTLEVEFKDELYGVFFRLKEPILSHILKDVSDDANFKNKSLALFGLESKKSDLEFAKNVLKQHKIPINFTKNITAKDALSLAFFQILDDFDKSEPLKFIKTAQKCLVILEFLPEIFDTKLSQNFCENFKILSDFAKVNLELDECLKHTKNAKITPFLKDALEICNANLAKFLNEKSTEFLAEWELFLNEDSDFFSSKNANEKLIKLLSFQTRVKFIELRRALRALNQDNKNDEFYKIEKILSEIFIVFSSFETIFNDKNVQKFSKKLGKFHALFNSLNTLDTLLKATLSYISDEKKSQKISAKTYEKIYKIRNKIIKKREKFLKQLQKVVKILRIYG</sequence>
<accession>A0ABT7HSQ5</accession>
<name>A0ABT7HSQ5_9BACT</name>
<protein>
    <submittedName>
        <fullName evidence="1">Metal-chelation protein CHAD</fullName>
    </submittedName>
</protein>
<organism evidence="1 2">
    <name type="scientific">Campylobacter gastrosuis</name>
    <dbReference type="NCBI Taxonomy" id="2974576"/>
    <lineage>
        <taxon>Bacteria</taxon>
        <taxon>Pseudomonadati</taxon>
        <taxon>Campylobacterota</taxon>
        <taxon>Epsilonproteobacteria</taxon>
        <taxon>Campylobacterales</taxon>
        <taxon>Campylobacteraceae</taxon>
        <taxon>Campylobacter</taxon>
    </lineage>
</organism>